<name>A0AAV6QN58_SOLSE</name>
<gene>
    <name evidence="1" type="ORF">JOB18_012727</name>
</gene>
<accession>A0AAV6QN58</accession>
<reference evidence="1 2" key="1">
    <citation type="journal article" date="2021" name="Sci. Rep.">
        <title>Chromosome anchoring in Senegalese sole (Solea senegalensis) reveals sex-associated markers and genome rearrangements in flatfish.</title>
        <authorList>
            <person name="Guerrero-Cozar I."/>
            <person name="Gomez-Garrido J."/>
            <person name="Berbel C."/>
            <person name="Martinez-Blanch J.F."/>
            <person name="Alioto T."/>
            <person name="Claros M.G."/>
            <person name="Gagnaire P.A."/>
            <person name="Manchado M."/>
        </authorList>
    </citation>
    <scope>NUCLEOTIDE SEQUENCE [LARGE SCALE GENOMIC DNA]</scope>
    <source>
        <strain evidence="1">Sse05_10M</strain>
    </source>
</reference>
<evidence type="ECO:0000313" key="1">
    <source>
        <dbReference type="EMBL" id="KAG7493603.1"/>
    </source>
</evidence>
<comment type="caution">
    <text evidence="1">The sequence shown here is derived from an EMBL/GenBank/DDBJ whole genome shotgun (WGS) entry which is preliminary data.</text>
</comment>
<dbReference type="AlphaFoldDB" id="A0AAV6QN58"/>
<proteinExistence type="predicted"/>
<evidence type="ECO:0000313" key="2">
    <source>
        <dbReference type="Proteomes" id="UP000693946"/>
    </source>
</evidence>
<protein>
    <submittedName>
        <fullName evidence="1">Uncharacterized protein</fullName>
    </submittedName>
</protein>
<dbReference type="Proteomes" id="UP000693946">
    <property type="component" value="Linkage Group LG4"/>
</dbReference>
<dbReference type="EMBL" id="JAGKHQ010000016">
    <property type="protein sequence ID" value="KAG7493603.1"/>
    <property type="molecule type" value="Genomic_DNA"/>
</dbReference>
<organism evidence="1 2">
    <name type="scientific">Solea senegalensis</name>
    <name type="common">Senegalese sole</name>
    <dbReference type="NCBI Taxonomy" id="28829"/>
    <lineage>
        <taxon>Eukaryota</taxon>
        <taxon>Metazoa</taxon>
        <taxon>Chordata</taxon>
        <taxon>Craniata</taxon>
        <taxon>Vertebrata</taxon>
        <taxon>Euteleostomi</taxon>
        <taxon>Actinopterygii</taxon>
        <taxon>Neopterygii</taxon>
        <taxon>Teleostei</taxon>
        <taxon>Neoteleostei</taxon>
        <taxon>Acanthomorphata</taxon>
        <taxon>Carangaria</taxon>
        <taxon>Pleuronectiformes</taxon>
        <taxon>Pleuronectoidei</taxon>
        <taxon>Soleidae</taxon>
        <taxon>Solea</taxon>
    </lineage>
</organism>
<keyword evidence="2" id="KW-1185">Reference proteome</keyword>
<sequence length="75" mass="8431">MDVVTQWNSDVEMVEHFLKHDQRSWTEVALAVAEDVVKALEPLKAATVVKSPTVSVNAPLHAQLLEKMKKMSNIF</sequence>